<evidence type="ECO:0000313" key="6">
    <source>
        <dbReference type="Proteomes" id="UP001283361"/>
    </source>
</evidence>
<evidence type="ECO:0000313" key="5">
    <source>
        <dbReference type="EMBL" id="KAK3790866.1"/>
    </source>
</evidence>
<name>A0AAE1APG5_9GAST</name>
<evidence type="ECO:0000256" key="4">
    <source>
        <dbReference type="SAM" id="MobiDB-lite"/>
    </source>
</evidence>
<evidence type="ECO:0000256" key="2">
    <source>
        <dbReference type="ARBA" id="ARBA00008376"/>
    </source>
</evidence>
<comment type="similarity">
    <text evidence="2">Belongs to the vinculin/alpha-catenin family.</text>
</comment>
<dbReference type="EMBL" id="JAWDGP010001514">
    <property type="protein sequence ID" value="KAK3790866.1"/>
    <property type="molecule type" value="Genomic_DNA"/>
</dbReference>
<evidence type="ECO:0008006" key="7">
    <source>
        <dbReference type="Google" id="ProtNLM"/>
    </source>
</evidence>
<dbReference type="GO" id="GO:0045296">
    <property type="term" value="F:cadherin binding"/>
    <property type="evidence" value="ECO:0007669"/>
    <property type="project" value="InterPro"/>
</dbReference>
<comment type="caution">
    <text evidence="5">The sequence shown here is derived from an EMBL/GenBank/DDBJ whole genome shotgun (WGS) entry which is preliminary data.</text>
</comment>
<dbReference type="InterPro" id="IPR006077">
    <property type="entry name" value="Vinculin/catenin"/>
</dbReference>
<dbReference type="GO" id="GO:0007155">
    <property type="term" value="P:cell adhesion"/>
    <property type="evidence" value="ECO:0007669"/>
    <property type="project" value="InterPro"/>
</dbReference>
<proteinExistence type="inferred from homology"/>
<dbReference type="Pfam" id="PF01044">
    <property type="entry name" value="Vinculin"/>
    <property type="match status" value="2"/>
</dbReference>
<comment type="subcellular location">
    <subcellularLocation>
        <location evidence="1">Cytoplasm</location>
    </subcellularLocation>
</comment>
<dbReference type="Gene3D" id="1.20.120.230">
    <property type="entry name" value="Alpha-catenin/vinculin-like"/>
    <property type="match status" value="4"/>
</dbReference>
<dbReference type="InterPro" id="IPR001033">
    <property type="entry name" value="Alpha_catenin"/>
</dbReference>
<dbReference type="PRINTS" id="PR00805">
    <property type="entry name" value="ALPHACATENIN"/>
</dbReference>
<feature type="region of interest" description="Disordered" evidence="4">
    <location>
        <begin position="798"/>
        <end position="834"/>
    </location>
</feature>
<dbReference type="GO" id="GO:0007266">
    <property type="term" value="P:Rho protein signal transduction"/>
    <property type="evidence" value="ECO:0007669"/>
    <property type="project" value="InterPro"/>
</dbReference>
<organism evidence="5 6">
    <name type="scientific">Elysia crispata</name>
    <name type="common">lettuce slug</name>
    <dbReference type="NCBI Taxonomy" id="231223"/>
    <lineage>
        <taxon>Eukaryota</taxon>
        <taxon>Metazoa</taxon>
        <taxon>Spiralia</taxon>
        <taxon>Lophotrochozoa</taxon>
        <taxon>Mollusca</taxon>
        <taxon>Gastropoda</taxon>
        <taxon>Heterobranchia</taxon>
        <taxon>Euthyneura</taxon>
        <taxon>Panpulmonata</taxon>
        <taxon>Sacoglossa</taxon>
        <taxon>Placobranchoidea</taxon>
        <taxon>Plakobranchidae</taxon>
        <taxon>Elysia</taxon>
    </lineage>
</organism>
<dbReference type="SUPFAM" id="SSF47220">
    <property type="entry name" value="alpha-catenin/vinculin-like"/>
    <property type="match status" value="3"/>
</dbReference>
<dbReference type="PANTHER" id="PTHR46342">
    <property type="entry name" value="ALPHA-CATULIN"/>
    <property type="match status" value="1"/>
</dbReference>
<dbReference type="AlphaFoldDB" id="A0AAE1APG5"/>
<keyword evidence="3" id="KW-0963">Cytoplasm</keyword>
<evidence type="ECO:0000256" key="3">
    <source>
        <dbReference type="ARBA" id="ARBA00022490"/>
    </source>
</evidence>
<keyword evidence="6" id="KW-1185">Reference proteome</keyword>
<evidence type="ECO:0000256" key="1">
    <source>
        <dbReference type="ARBA" id="ARBA00004496"/>
    </source>
</evidence>
<dbReference type="Proteomes" id="UP001283361">
    <property type="component" value="Unassembled WGS sequence"/>
</dbReference>
<gene>
    <name evidence="5" type="ORF">RRG08_045398</name>
</gene>
<protein>
    <recommendedName>
        <fullName evidence="7">Alpha-catulin</fullName>
    </recommendedName>
</protein>
<reference evidence="5" key="1">
    <citation type="journal article" date="2023" name="G3 (Bethesda)">
        <title>A reference genome for the long-term kleptoplast-retaining sea slug Elysia crispata morphotype clarki.</title>
        <authorList>
            <person name="Eastman K.E."/>
            <person name="Pendleton A.L."/>
            <person name="Shaikh M.A."/>
            <person name="Suttiyut T."/>
            <person name="Ogas R."/>
            <person name="Tomko P."/>
            <person name="Gavelis G."/>
            <person name="Widhalm J.R."/>
            <person name="Wisecaver J.H."/>
        </authorList>
    </citation>
    <scope>NUCLEOTIDE SEQUENCE</scope>
    <source>
        <strain evidence="5">ECLA1</strain>
    </source>
</reference>
<dbReference type="GO" id="GO:0051015">
    <property type="term" value="F:actin filament binding"/>
    <property type="evidence" value="ECO:0007669"/>
    <property type="project" value="InterPro"/>
</dbReference>
<dbReference type="GO" id="GO:0005737">
    <property type="term" value="C:cytoplasm"/>
    <property type="evidence" value="ECO:0007669"/>
    <property type="project" value="UniProtKB-SubCell"/>
</dbReference>
<accession>A0AAE1APG5</accession>
<dbReference type="InterPro" id="IPR036723">
    <property type="entry name" value="Alpha-catenin/vinculin-like_sf"/>
</dbReference>
<sequence length="834" mass="91013">MAGLQPKNEAKLTLEIRTKSVEQTLVPLVTQITTLVNHKERPRLTEKQQHALEKVGQAVSSAVDRFVSVGQSIAEENPDIKADMCLACHDARMAGATIHRLTTCKNSVDGEDGTVVAADKTAMVRAARQLLSAITKVLLLADKVVVKQLLASKDKVIRSLLQVEGVNNFTDFVSAFSQFGKDMVELAHLSGDRQSDLKSDKHRAQMGSARAILEKSTMMLLLSCKTCLRHPDCSSARHTRQGVFSLIRQSLDLIQAVVTKGGPDEGSNTCGNSYHQQQGAPILNGDSGIGLASSPHPTASKAFSDFEDQVDMARVTVINPSVEDRLLSAFECVKETVEEFTDSYYTSHDAREKIVQLSDNLRDDLQAMLLLGQNLNCRDPKTPTQDFETAIIKTLESSKILRKQLLGTAMSQASDLFRQNDDEGLLKSLRVSGISGELARVEELTVKFSEHQEQLEEVCKLFRHMASTDPLVITAEHNETFLHSLGPLILYSAHTLAQHPDSKIARENLEVFSDAWESQINDLSILVKEVNDVCQGRGDKVVYLSLPRPGKHGTTSRSLRPAKLDAEEQAKIAKLGLEMKLITTETDAEADKWEEPDNAVVKRAKNMSSMAFSMYLFTRGEGPLRTTQHLFVQAHFFAQEGSKLYNTIQHFAQRVPQCAQKEELLMYLERIPVCCHQLLHTLKAPTFGKTATFNKVDSAIQETKNLMNIVAKVVTTCFVCATKFNIDYRSSPTLSTVSSQAGASGGRWMTSSGQRFDLRAVGASDSESGLGGSSIGDNGALYRSASGLLGVPGGDTNGGGALYRSTSGPLGQGDGQLYRSASLTKPLPGAEKSG</sequence>
<dbReference type="PANTHER" id="PTHR46342:SF1">
    <property type="entry name" value="ALPHA-CATULIN"/>
    <property type="match status" value="1"/>
</dbReference>
<dbReference type="InterPro" id="IPR030045">
    <property type="entry name" value="CTNNAL1"/>
</dbReference>